<evidence type="ECO:0000313" key="2">
    <source>
        <dbReference type="EMBL" id="KDN65031.1"/>
    </source>
</evidence>
<accession>A0A066XH05</accession>
<dbReference type="AlphaFoldDB" id="A0A066XH05"/>
<feature type="region of interest" description="Disordered" evidence="1">
    <location>
        <begin position="473"/>
        <end position="538"/>
    </location>
</feature>
<protein>
    <submittedName>
        <fullName evidence="2">Uncharacterized protein</fullName>
    </submittedName>
</protein>
<dbReference type="STRING" id="1173701.A0A066XH05"/>
<comment type="caution">
    <text evidence="2">The sequence shown here is derived from an EMBL/GenBank/DDBJ whole genome shotgun (WGS) entry which is preliminary data.</text>
</comment>
<reference evidence="3" key="1">
    <citation type="journal article" date="2014" name="Genome Announc.">
        <title>Draft genome sequence of Colletotrichum sublineola, a destructive pathogen of cultivated sorghum.</title>
        <authorList>
            <person name="Baroncelli R."/>
            <person name="Sanz-Martin J.M."/>
            <person name="Rech G.E."/>
            <person name="Sukno S.A."/>
            <person name="Thon M.R."/>
        </authorList>
    </citation>
    <scope>NUCLEOTIDE SEQUENCE [LARGE SCALE GENOMIC DNA]</scope>
    <source>
        <strain evidence="3">TX430BB</strain>
    </source>
</reference>
<feature type="compositionally biased region" description="Basic and acidic residues" evidence="1">
    <location>
        <begin position="483"/>
        <end position="492"/>
    </location>
</feature>
<evidence type="ECO:0000313" key="3">
    <source>
        <dbReference type="Proteomes" id="UP000027238"/>
    </source>
</evidence>
<gene>
    <name evidence="2" type="ORF">CSUB01_08687</name>
</gene>
<evidence type="ECO:0000256" key="1">
    <source>
        <dbReference type="SAM" id="MobiDB-lite"/>
    </source>
</evidence>
<dbReference type="Proteomes" id="UP000027238">
    <property type="component" value="Unassembled WGS sequence"/>
</dbReference>
<name>A0A066XH05_COLSU</name>
<organism evidence="2 3">
    <name type="scientific">Colletotrichum sublineola</name>
    <name type="common">Sorghum anthracnose fungus</name>
    <dbReference type="NCBI Taxonomy" id="1173701"/>
    <lineage>
        <taxon>Eukaryota</taxon>
        <taxon>Fungi</taxon>
        <taxon>Dikarya</taxon>
        <taxon>Ascomycota</taxon>
        <taxon>Pezizomycotina</taxon>
        <taxon>Sordariomycetes</taxon>
        <taxon>Hypocreomycetidae</taxon>
        <taxon>Glomerellales</taxon>
        <taxon>Glomerellaceae</taxon>
        <taxon>Colletotrichum</taxon>
        <taxon>Colletotrichum graminicola species complex</taxon>
    </lineage>
</organism>
<dbReference type="eggNOG" id="ENOG502SNQW">
    <property type="taxonomic scope" value="Eukaryota"/>
</dbReference>
<sequence length="538" mass="59362">MRYENWDVLLFPGSNPVPLQEFRTECHVVPDSESLPLSRFGVPTLNTFVPSLPFNSPFSISILSWGKPSVSQATRSYSNHFELVLFEFHVYIDGRLVSTAILDQNLKGPYSIRHSFDLTKNGEFDSLRFPAFHNGEILQQRFWSPSDDFGRIKVSMTESFPRDSVTMPFERVKNVVVFSFQYAPLEILESSAIAWPNPIMWHSAILNNIPPKPDLSGPKFQNHLGLSHQSPAEDIACPHAVLRSLASLQSPTKANENNPSRTQGRLASDCSFDSVMNPVVQDFAVHHGLPHSGPASDVTVKTAPELAIQRNLCNISNTNGCDQSSMFGGFSWPSETFEMPFSLTGPSYLGLKEQCSQTVLSGLPTSTYAAAENVPDHTTDVNSGLLNGNPHPKTRASSREFILHHRGPRSPRMKNAEPPATKVISRKECRTRHAAETAASLNNPTTNILKPGVGQQLAEPVFALIDHTFTTDRSPSLQKQSRRFLEVPEPSRRSSSLGASLTNTEKQETVLSTKRSQGNQNFTPLATQGFSGGSQLHG</sequence>
<proteinExistence type="predicted"/>
<dbReference type="OrthoDB" id="5417628at2759"/>
<dbReference type="HOGENOM" id="CLU_502473_0_0_1"/>
<dbReference type="EMBL" id="JMSE01001073">
    <property type="protein sequence ID" value="KDN65031.1"/>
    <property type="molecule type" value="Genomic_DNA"/>
</dbReference>
<keyword evidence="3" id="KW-1185">Reference proteome</keyword>
<feature type="compositionally biased region" description="Polar residues" evidence="1">
    <location>
        <begin position="493"/>
        <end position="538"/>
    </location>
</feature>